<proteinExistence type="predicted"/>
<evidence type="ECO:0000313" key="2">
    <source>
        <dbReference type="Proteomes" id="UP000233556"/>
    </source>
</evidence>
<organism evidence="1 2">
    <name type="scientific">Limosa lapponica baueri</name>
    <dbReference type="NCBI Taxonomy" id="1758121"/>
    <lineage>
        <taxon>Eukaryota</taxon>
        <taxon>Metazoa</taxon>
        <taxon>Chordata</taxon>
        <taxon>Craniata</taxon>
        <taxon>Vertebrata</taxon>
        <taxon>Euteleostomi</taxon>
        <taxon>Archelosauria</taxon>
        <taxon>Archosauria</taxon>
        <taxon>Dinosauria</taxon>
        <taxon>Saurischia</taxon>
        <taxon>Theropoda</taxon>
        <taxon>Coelurosauria</taxon>
        <taxon>Aves</taxon>
        <taxon>Neognathae</taxon>
        <taxon>Neoaves</taxon>
        <taxon>Charadriiformes</taxon>
        <taxon>Scolopacidae</taxon>
        <taxon>Limosa</taxon>
    </lineage>
</organism>
<name>A0A2I0UM66_LIMLA</name>
<evidence type="ECO:0008006" key="3">
    <source>
        <dbReference type="Google" id="ProtNLM"/>
    </source>
</evidence>
<accession>A0A2I0UM66</accession>
<keyword evidence="2" id="KW-1185">Reference proteome</keyword>
<dbReference type="OrthoDB" id="73680at2759"/>
<dbReference type="Proteomes" id="UP000233556">
    <property type="component" value="Unassembled WGS sequence"/>
</dbReference>
<protein>
    <recommendedName>
        <fullName evidence="3">Rna-directed dna polymerase from mobile element jockey-like</fullName>
    </recommendedName>
</protein>
<reference evidence="2" key="2">
    <citation type="submission" date="2017-12" db="EMBL/GenBank/DDBJ databases">
        <title>Genome sequence of the Bar-tailed Godwit (Limosa lapponica baueri).</title>
        <authorList>
            <person name="Lima N.C.B."/>
            <person name="Parody-Merino A.M."/>
            <person name="Battley P.F."/>
            <person name="Fidler A.E."/>
            <person name="Prosdocimi F."/>
        </authorList>
    </citation>
    <scope>NUCLEOTIDE SEQUENCE [LARGE SCALE GENOMIC DNA]</scope>
</reference>
<dbReference type="EMBL" id="KZ505687">
    <property type="protein sequence ID" value="PKU47134.1"/>
    <property type="molecule type" value="Genomic_DNA"/>
</dbReference>
<gene>
    <name evidence="1" type="ORF">llap_2574</name>
</gene>
<dbReference type="AlphaFoldDB" id="A0A2I0UM66"/>
<evidence type="ECO:0000313" key="1">
    <source>
        <dbReference type="EMBL" id="PKU47134.1"/>
    </source>
</evidence>
<sequence length="173" mass="19742">MWTQSQVQGPASGSSNPWYQYKLEDERIESSPAKKDLGILVDQKMDMSQQCVLAFQKANCILSYTKRNMASSQESPFAEIFGDLGEKKINRRYAWKTFSYERREEEAHMSIEFCVKSLHKLRAVSHIQYKYSKKPLTVLGKGESDPQAEPAEAPNREGLILSQIIGDPLTVYD</sequence>
<reference evidence="2" key="1">
    <citation type="submission" date="2017-11" db="EMBL/GenBank/DDBJ databases">
        <authorList>
            <person name="Lima N.C."/>
            <person name="Parody-Merino A.M."/>
            <person name="Battley P.F."/>
            <person name="Fidler A.E."/>
            <person name="Prosdocimi F."/>
        </authorList>
    </citation>
    <scope>NUCLEOTIDE SEQUENCE [LARGE SCALE GENOMIC DNA]</scope>
</reference>